<dbReference type="NCBIfam" id="NF002703">
    <property type="entry name" value="PRK02507.1-1"/>
    <property type="match status" value="1"/>
</dbReference>
<dbReference type="GO" id="GO:0015078">
    <property type="term" value="F:proton transmembrane transporter activity"/>
    <property type="evidence" value="ECO:0007669"/>
    <property type="project" value="UniProtKB-UniRule"/>
</dbReference>
<dbReference type="EMBL" id="JADEXN010000077">
    <property type="protein sequence ID" value="MBE9040362.1"/>
    <property type="molecule type" value="Genomic_DNA"/>
</dbReference>
<keyword evidence="5 8" id="KW-1133">Transmembrane helix</keyword>
<proteinExistence type="inferred from homology"/>
<comment type="subcellular location">
    <subcellularLocation>
        <location evidence="8">Cell inner membrane</location>
        <topology evidence="8">Multi-pass membrane protein</topology>
    </subcellularLocation>
    <subcellularLocation>
        <location evidence="1">Membrane</location>
        <topology evidence="1">Multi-pass membrane protein</topology>
    </subcellularLocation>
</comment>
<dbReference type="RefSeq" id="WP_264320611.1">
    <property type="nucleotide sequence ID" value="NZ_JADEXN010000077.1"/>
</dbReference>
<reference evidence="10" key="1">
    <citation type="submission" date="2020-10" db="EMBL/GenBank/DDBJ databases">
        <authorList>
            <person name="Castelo-Branco R."/>
            <person name="Eusebio N."/>
            <person name="Adriana R."/>
            <person name="Vieira A."/>
            <person name="Brugerolle De Fraissinette N."/>
            <person name="Rezende De Castro R."/>
            <person name="Schneider M.P."/>
            <person name="Vasconcelos V."/>
            <person name="Leao P.N."/>
        </authorList>
    </citation>
    <scope>NUCLEOTIDE SEQUENCE</scope>
    <source>
        <strain evidence="10">LEGE 11467</strain>
    </source>
</reference>
<evidence type="ECO:0000313" key="10">
    <source>
        <dbReference type="EMBL" id="MBE9040362.1"/>
    </source>
</evidence>
<dbReference type="Proteomes" id="UP000621799">
    <property type="component" value="Unassembled WGS sequence"/>
</dbReference>
<evidence type="ECO:0000256" key="1">
    <source>
        <dbReference type="ARBA" id="ARBA00004141"/>
    </source>
</evidence>
<evidence type="ECO:0000256" key="5">
    <source>
        <dbReference type="ARBA" id="ARBA00022989"/>
    </source>
</evidence>
<organism evidence="10 11">
    <name type="scientific">Zarconia navalis LEGE 11467</name>
    <dbReference type="NCBI Taxonomy" id="1828826"/>
    <lineage>
        <taxon>Bacteria</taxon>
        <taxon>Bacillati</taxon>
        <taxon>Cyanobacteriota</taxon>
        <taxon>Cyanophyceae</taxon>
        <taxon>Oscillatoriophycideae</taxon>
        <taxon>Oscillatoriales</taxon>
        <taxon>Oscillatoriales incertae sedis</taxon>
        <taxon>Zarconia</taxon>
        <taxon>Zarconia navalis</taxon>
    </lineage>
</organism>
<accession>A0A928VU93</accession>
<protein>
    <recommendedName>
        <fullName evidence="8">Proton extrusion protein PxcA</fullName>
    </recommendedName>
</protein>
<keyword evidence="4 8" id="KW-0375">Hydrogen ion transport</keyword>
<keyword evidence="7 8" id="KW-0472">Membrane</keyword>
<dbReference type="InterPro" id="IPR004282">
    <property type="entry name" value="CemA"/>
</dbReference>
<evidence type="ECO:0000256" key="2">
    <source>
        <dbReference type="ARBA" id="ARBA00022448"/>
    </source>
</evidence>
<keyword evidence="11" id="KW-1185">Reference proteome</keyword>
<sequence length="457" mass="52768">MKASIFSPVQKAVGWVKQRYAQTPDRALEAAYRSAIAIEAIENEYFSGEKIQFQRTNLSSLELEAIQKELKTNLGIIRQRIAEFNSSRSILSLIIQTTTEPAPLQSVDRANHQYLPEEKERFTQNLKKLKIIDSVVAKYRQSPPQPPSSISRSQTQRALTTPKPNENRSSDPSLPELFQDRIDRPSDVKPVSKRPSVSVLPRSILRTIDRLKRELDPQAENEVVEEFRYHKNKTVLALKFILLLILIPLLTHQLSKNFVISPIYEHFFAEKSAVFLNHDFEEEAFMDLNRFEERLKFEILIGQTPKLSEEEMEEQVEEKASEIAMEYHIRSDNAIENVFSDLMSLGAFCLVIFFSKREIAVLKSFIDDVVYGLSDSAKAFIIILFTDIFVGYHSPHGWEIILEGLAHHFGIPESRDFNFLFIATFPVILDTVMKYWIFRYLNRISPSAVATYRNMNE</sequence>
<evidence type="ECO:0000256" key="3">
    <source>
        <dbReference type="ARBA" id="ARBA00022692"/>
    </source>
</evidence>
<feature type="region of interest" description="Disordered" evidence="9">
    <location>
        <begin position="139"/>
        <end position="179"/>
    </location>
</feature>
<name>A0A928VU93_9CYAN</name>
<keyword evidence="2 8" id="KW-0813">Transport</keyword>
<evidence type="ECO:0000256" key="8">
    <source>
        <dbReference type="HAMAP-Rule" id="MF_01308"/>
    </source>
</evidence>
<evidence type="ECO:0000256" key="6">
    <source>
        <dbReference type="ARBA" id="ARBA00023065"/>
    </source>
</evidence>
<comment type="function">
    <text evidence="8">Required for H(+) efflux immediately after light irradiation to form a rapid H(+) concentration gradient across the thylakoid membranes. Together with PxcL, contributes to transient H(+) uptake following dark to light transition.</text>
</comment>
<evidence type="ECO:0000256" key="4">
    <source>
        <dbReference type="ARBA" id="ARBA00022781"/>
    </source>
</evidence>
<keyword evidence="6 8" id="KW-0406">Ion transport</keyword>
<dbReference type="GO" id="GO:0005886">
    <property type="term" value="C:plasma membrane"/>
    <property type="evidence" value="ECO:0007669"/>
    <property type="project" value="UniProtKB-SubCell"/>
</dbReference>
<dbReference type="HAMAP" id="MF_01308">
    <property type="entry name" value="CemA_PxcA"/>
    <property type="match status" value="1"/>
</dbReference>
<evidence type="ECO:0000256" key="7">
    <source>
        <dbReference type="ARBA" id="ARBA00023136"/>
    </source>
</evidence>
<gene>
    <name evidence="8 10" type="primary">pxcA</name>
    <name evidence="10" type="ORF">IQ235_06095</name>
</gene>
<comment type="similarity">
    <text evidence="8">Belongs to the CemA family.</text>
</comment>
<keyword evidence="8" id="KW-1003">Cell membrane</keyword>
<dbReference type="PANTHER" id="PTHR33650">
    <property type="entry name" value="CHLOROPLAST ENVELOPE MEMBRANE PROTEIN-RELATED"/>
    <property type="match status" value="1"/>
</dbReference>
<evidence type="ECO:0000313" key="11">
    <source>
        <dbReference type="Proteomes" id="UP000621799"/>
    </source>
</evidence>
<evidence type="ECO:0000256" key="9">
    <source>
        <dbReference type="SAM" id="MobiDB-lite"/>
    </source>
</evidence>
<dbReference type="AlphaFoldDB" id="A0A928VU93"/>
<comment type="caution">
    <text evidence="10">The sequence shown here is derived from an EMBL/GenBank/DDBJ whole genome shotgun (WGS) entry which is preliminary data.</text>
</comment>
<keyword evidence="3 8" id="KW-0812">Transmembrane</keyword>
<keyword evidence="8" id="KW-0997">Cell inner membrane</keyword>
<dbReference type="PANTHER" id="PTHR33650:SF2">
    <property type="entry name" value="CHLOROPLAST ENVELOPE MEMBRANE PROTEIN"/>
    <property type="match status" value="1"/>
</dbReference>
<feature type="compositionally biased region" description="Low complexity" evidence="9">
    <location>
        <begin position="148"/>
        <end position="157"/>
    </location>
</feature>
<dbReference type="Pfam" id="PF03040">
    <property type="entry name" value="CemA"/>
    <property type="match status" value="1"/>
</dbReference>